<dbReference type="EMBL" id="KK107907">
    <property type="protein sequence ID" value="EZA47253.1"/>
    <property type="molecule type" value="Genomic_DNA"/>
</dbReference>
<keyword evidence="3" id="KW-1185">Reference proteome</keyword>
<feature type="compositionally biased region" description="Polar residues" evidence="1">
    <location>
        <begin position="17"/>
        <end position="34"/>
    </location>
</feature>
<evidence type="ECO:0000313" key="2">
    <source>
        <dbReference type="EMBL" id="EZA47253.1"/>
    </source>
</evidence>
<gene>
    <name evidence="2" type="ORF">X777_16556</name>
</gene>
<evidence type="ECO:0000313" key="3">
    <source>
        <dbReference type="Proteomes" id="UP000053097"/>
    </source>
</evidence>
<dbReference type="OrthoDB" id="8060624at2759"/>
<dbReference type="AlphaFoldDB" id="A0A026VTX7"/>
<feature type="region of interest" description="Disordered" evidence="1">
    <location>
        <begin position="6"/>
        <end position="40"/>
    </location>
</feature>
<accession>A0A026VTX7</accession>
<dbReference type="Proteomes" id="UP000053097">
    <property type="component" value="Unassembled WGS sequence"/>
</dbReference>
<evidence type="ECO:0008006" key="4">
    <source>
        <dbReference type="Google" id="ProtNLM"/>
    </source>
</evidence>
<organism evidence="2 3">
    <name type="scientific">Ooceraea biroi</name>
    <name type="common">Clonal raider ant</name>
    <name type="synonym">Cerapachys biroi</name>
    <dbReference type="NCBI Taxonomy" id="2015173"/>
    <lineage>
        <taxon>Eukaryota</taxon>
        <taxon>Metazoa</taxon>
        <taxon>Ecdysozoa</taxon>
        <taxon>Arthropoda</taxon>
        <taxon>Hexapoda</taxon>
        <taxon>Insecta</taxon>
        <taxon>Pterygota</taxon>
        <taxon>Neoptera</taxon>
        <taxon>Endopterygota</taxon>
        <taxon>Hymenoptera</taxon>
        <taxon>Apocrita</taxon>
        <taxon>Aculeata</taxon>
        <taxon>Formicoidea</taxon>
        <taxon>Formicidae</taxon>
        <taxon>Dorylinae</taxon>
        <taxon>Ooceraea</taxon>
    </lineage>
</organism>
<proteinExistence type="predicted"/>
<protein>
    <recommendedName>
        <fullName evidence="4">Retrotransposon gag domain-containing protein</fullName>
    </recommendedName>
</protein>
<sequence>MLRVIAQNQAGPVPTANAATGNQSPRSQGSTRHTSIAAAPPSHAVTMLASQIPEYGGSEEENVQLWIQRVEQVARIHRAPDDIVFLAASTKLVKTARRWFDMGSGPMIESWAGFREAVLKRFTRKILFHVAIQKVEARKWNFTSLFWNTPWTN</sequence>
<reference evidence="2 3" key="1">
    <citation type="journal article" date="2014" name="Curr. Biol.">
        <title>The genome of the clonal raider ant Cerapachys biroi.</title>
        <authorList>
            <person name="Oxley P.R."/>
            <person name="Ji L."/>
            <person name="Fetter-Pruneda I."/>
            <person name="McKenzie S.K."/>
            <person name="Li C."/>
            <person name="Hu H."/>
            <person name="Zhang G."/>
            <person name="Kronauer D.J."/>
        </authorList>
    </citation>
    <scope>NUCLEOTIDE SEQUENCE [LARGE SCALE GENOMIC DNA]</scope>
</reference>
<evidence type="ECO:0000256" key="1">
    <source>
        <dbReference type="SAM" id="MobiDB-lite"/>
    </source>
</evidence>
<name>A0A026VTX7_OOCBI</name>